<keyword evidence="3 8" id="KW-0808">Transferase</keyword>
<dbReference type="InterPro" id="IPR012967">
    <property type="entry name" value="COMT_dimerisation"/>
</dbReference>
<feature type="domain" description="O-methyltransferase C-terminal" evidence="6">
    <location>
        <begin position="157"/>
        <end position="361"/>
    </location>
</feature>
<dbReference type="GO" id="GO:0032259">
    <property type="term" value="P:methylation"/>
    <property type="evidence" value="ECO:0007669"/>
    <property type="project" value="UniProtKB-KW"/>
</dbReference>
<dbReference type="PROSITE" id="PS51683">
    <property type="entry name" value="SAM_OMT_II"/>
    <property type="match status" value="1"/>
</dbReference>
<dbReference type="SUPFAM" id="SSF46785">
    <property type="entry name" value="Winged helix' DNA-binding domain"/>
    <property type="match status" value="1"/>
</dbReference>
<dbReference type="Gene3D" id="3.40.50.150">
    <property type="entry name" value="Vaccinia Virus protein VP39"/>
    <property type="match status" value="1"/>
</dbReference>
<dbReference type="PIRSF" id="PIRSF005739">
    <property type="entry name" value="O-mtase"/>
    <property type="match status" value="1"/>
</dbReference>
<name>A0A3L6FWE6_MAIZE</name>
<evidence type="ECO:0000256" key="5">
    <source>
        <dbReference type="ARBA" id="ARBA00038277"/>
    </source>
</evidence>
<dbReference type="InterPro" id="IPR036390">
    <property type="entry name" value="WH_DNA-bd_sf"/>
</dbReference>
<dbReference type="GO" id="GO:0030187">
    <property type="term" value="P:melatonin biosynthetic process"/>
    <property type="evidence" value="ECO:0007669"/>
    <property type="project" value="UniProtKB-ARBA"/>
</dbReference>
<dbReference type="FunFam" id="3.40.50.150:FF:000057">
    <property type="entry name" value="O-methyltransferase ZRP4"/>
    <property type="match status" value="1"/>
</dbReference>
<dbReference type="Pfam" id="PF00891">
    <property type="entry name" value="Methyltransf_2"/>
    <property type="match status" value="1"/>
</dbReference>
<evidence type="ECO:0000313" key="9">
    <source>
        <dbReference type="Proteomes" id="UP000251960"/>
    </source>
</evidence>
<sequence length="379" mass="40899">MALMQESSQDLLEAHDELFHHCLCFAKSLALAVAQDLRIPDAIHHHGGGATLPQILAETALHPSKLRALRRLMRVLTVSGVFTVQQEQPPDADGGGGADSSTVDASDGADVVYRLTAASRFLVSDSDEASTATLAPFARLALHPIAISPHAVGICAWFRQEQHDPSPYGLAFRQIPTIWEHADNVNALLNKGLLAESRFLMPIVLRECGDEVFRGIDSLVDVGGGHGGAAATIAAAFPHVKCSVLDLPHVVAGAPSDAGVHFVAGNMFHSIPPATAVFFKTTLCDWGDDECIKILKNCKQAISPRDAGGKVIIMDVVVGYGQSNMKRLETQVMFDLVMMAVNGVERDEQEWKEMFIEAGFKDYKIRPVAGLMSVIEVYP</sequence>
<dbReference type="InterPro" id="IPR001077">
    <property type="entry name" value="COMT_C"/>
</dbReference>
<dbReference type="EMBL" id="NCVQ01000003">
    <property type="protein sequence ID" value="PWZ39197.1"/>
    <property type="molecule type" value="Genomic_DNA"/>
</dbReference>
<evidence type="ECO:0000256" key="2">
    <source>
        <dbReference type="ARBA" id="ARBA00022603"/>
    </source>
</evidence>
<evidence type="ECO:0000256" key="4">
    <source>
        <dbReference type="ARBA" id="ARBA00022691"/>
    </source>
</evidence>
<dbReference type="PANTHER" id="PTHR11746">
    <property type="entry name" value="O-METHYLTRANSFERASE"/>
    <property type="match status" value="1"/>
</dbReference>
<protein>
    <submittedName>
        <fullName evidence="8">5-pentadecatrienyl resorcinol O-methyltransferase</fullName>
    </submittedName>
</protein>
<evidence type="ECO:0000259" key="7">
    <source>
        <dbReference type="Pfam" id="PF08100"/>
    </source>
</evidence>
<dbReference type="GO" id="GO:0017096">
    <property type="term" value="F:acetylserotonin O-methyltransferase activity"/>
    <property type="evidence" value="ECO:0007669"/>
    <property type="project" value="UniProtKB-ARBA"/>
</dbReference>
<comment type="caution">
    <text evidence="8">The sequence shown here is derived from an EMBL/GenBank/DDBJ whole genome shotgun (WGS) entry which is preliminary data.</text>
</comment>
<dbReference type="AlphaFoldDB" id="A0A3L6FWE6"/>
<accession>A0A3L6FWE6</accession>
<feature type="domain" description="O-methyltransferase dimerisation" evidence="7">
    <location>
        <begin position="20"/>
        <end position="124"/>
    </location>
</feature>
<proteinExistence type="inferred from homology"/>
<organism evidence="8 9">
    <name type="scientific">Zea mays</name>
    <name type="common">Maize</name>
    <dbReference type="NCBI Taxonomy" id="4577"/>
    <lineage>
        <taxon>Eukaryota</taxon>
        <taxon>Viridiplantae</taxon>
        <taxon>Streptophyta</taxon>
        <taxon>Embryophyta</taxon>
        <taxon>Tracheophyta</taxon>
        <taxon>Spermatophyta</taxon>
        <taxon>Magnoliopsida</taxon>
        <taxon>Liliopsida</taxon>
        <taxon>Poales</taxon>
        <taxon>Poaceae</taxon>
        <taxon>PACMAD clade</taxon>
        <taxon>Panicoideae</taxon>
        <taxon>Andropogonodae</taxon>
        <taxon>Andropogoneae</taxon>
        <taxon>Tripsacinae</taxon>
        <taxon>Zea</taxon>
    </lineage>
</organism>
<evidence type="ECO:0000256" key="1">
    <source>
        <dbReference type="ARBA" id="ARBA00011738"/>
    </source>
</evidence>
<dbReference type="ExpressionAtlas" id="A0A3L6FWE6">
    <property type="expression patterns" value="baseline and differential"/>
</dbReference>
<dbReference type="InterPro" id="IPR036388">
    <property type="entry name" value="WH-like_DNA-bd_sf"/>
</dbReference>
<gene>
    <name evidence="8" type="primary">OMT3_2</name>
    <name evidence="8" type="ORF">Zm00014a_003444</name>
</gene>
<dbReference type="GO" id="GO:0046983">
    <property type="term" value="F:protein dimerization activity"/>
    <property type="evidence" value="ECO:0007669"/>
    <property type="project" value="InterPro"/>
</dbReference>
<comment type="similarity">
    <text evidence="5">Belongs to the class I-like SAM-binding methyltransferase superfamily. Cation-independent O-methyltransferase family.</text>
</comment>
<keyword evidence="2 8" id="KW-0489">Methyltransferase</keyword>
<evidence type="ECO:0000259" key="6">
    <source>
        <dbReference type="Pfam" id="PF00891"/>
    </source>
</evidence>
<dbReference type="SUPFAM" id="SSF53335">
    <property type="entry name" value="S-adenosyl-L-methionine-dependent methyltransferases"/>
    <property type="match status" value="1"/>
</dbReference>
<dbReference type="InterPro" id="IPR029063">
    <property type="entry name" value="SAM-dependent_MTases_sf"/>
</dbReference>
<reference evidence="8 9" key="1">
    <citation type="journal article" date="2018" name="Nat. Genet.">
        <title>Extensive intraspecific gene order and gene structural variations between Mo17 and other maize genomes.</title>
        <authorList>
            <person name="Sun S."/>
            <person name="Zhou Y."/>
            <person name="Chen J."/>
            <person name="Shi J."/>
            <person name="Zhao H."/>
            <person name="Zhao H."/>
            <person name="Song W."/>
            <person name="Zhang M."/>
            <person name="Cui Y."/>
            <person name="Dong X."/>
            <person name="Liu H."/>
            <person name="Ma X."/>
            <person name="Jiao Y."/>
            <person name="Wang B."/>
            <person name="Wei X."/>
            <person name="Stein J.C."/>
            <person name="Glaubitz J.C."/>
            <person name="Lu F."/>
            <person name="Yu G."/>
            <person name="Liang C."/>
            <person name="Fengler K."/>
            <person name="Li B."/>
            <person name="Rafalski A."/>
            <person name="Schnable P.S."/>
            <person name="Ware D.H."/>
            <person name="Buckler E.S."/>
            <person name="Lai J."/>
        </authorList>
    </citation>
    <scope>NUCLEOTIDE SEQUENCE [LARGE SCALE GENOMIC DNA]</scope>
    <source>
        <strain evidence="9">cv. Missouri 17</strain>
        <tissue evidence="8">Seedling</tissue>
    </source>
</reference>
<keyword evidence="4" id="KW-0949">S-adenosyl-L-methionine</keyword>
<dbReference type="FunFam" id="1.10.10.10:FF:000292">
    <property type="entry name" value="O-methyltransferase ZRP4"/>
    <property type="match status" value="1"/>
</dbReference>
<evidence type="ECO:0000256" key="3">
    <source>
        <dbReference type="ARBA" id="ARBA00022679"/>
    </source>
</evidence>
<dbReference type="Pfam" id="PF08100">
    <property type="entry name" value="Dimerisation"/>
    <property type="match status" value="1"/>
</dbReference>
<comment type="subunit">
    <text evidence="1">Homodimer.</text>
</comment>
<dbReference type="Gene3D" id="1.10.10.10">
    <property type="entry name" value="Winged helix-like DNA-binding domain superfamily/Winged helix DNA-binding domain"/>
    <property type="match status" value="1"/>
</dbReference>
<dbReference type="InterPro" id="IPR016461">
    <property type="entry name" value="COMT-like"/>
</dbReference>
<evidence type="ECO:0000313" key="8">
    <source>
        <dbReference type="EMBL" id="PWZ39197.1"/>
    </source>
</evidence>
<dbReference type="Proteomes" id="UP000251960">
    <property type="component" value="Chromosome 2"/>
</dbReference>